<evidence type="ECO:0000313" key="2">
    <source>
        <dbReference type="Proteomes" id="UP000724874"/>
    </source>
</evidence>
<evidence type="ECO:0000313" key="1">
    <source>
        <dbReference type="EMBL" id="KAF8883639.1"/>
    </source>
</evidence>
<sequence length="275" mass="31263">MAKEGCQPDETHEEIAHLLLRYFSASSVLRLPDSFLVKCETAKGWNKRGHYLQPRPKPASNVNHTRLSTDYSYVSSDSSCRCFPLSAYCVLVVGVIGIVDVLRAWEGQGLREVLTLRLSLFLQTVDTLLSSCGVYERAKLVPRLQHKSTKQKSDISLPSSSTPPGTASNIKIHAVIRRRGTAKVPSNWQDEIKEGQFTAKKEWNSTYLVDSGQPLMLFTLQMRPDPPNRPLIFRFEYDFLWLGFFMAHRLWWGKRQPDKSPLAGNPEERSRGLVK</sequence>
<name>A0A9P5TJ23_GYMJU</name>
<comment type="caution">
    <text evidence="1">The sequence shown here is derived from an EMBL/GenBank/DDBJ whole genome shotgun (WGS) entry which is preliminary data.</text>
</comment>
<keyword evidence="2" id="KW-1185">Reference proteome</keyword>
<dbReference type="AlphaFoldDB" id="A0A9P5TJ23"/>
<accession>A0A9P5TJ23</accession>
<gene>
    <name evidence="1" type="ORF">CPB84DRAFT_1750621</name>
</gene>
<organism evidence="1 2">
    <name type="scientific">Gymnopilus junonius</name>
    <name type="common">Spectacular rustgill mushroom</name>
    <name type="synonym">Gymnopilus spectabilis subsp. junonius</name>
    <dbReference type="NCBI Taxonomy" id="109634"/>
    <lineage>
        <taxon>Eukaryota</taxon>
        <taxon>Fungi</taxon>
        <taxon>Dikarya</taxon>
        <taxon>Basidiomycota</taxon>
        <taxon>Agaricomycotina</taxon>
        <taxon>Agaricomycetes</taxon>
        <taxon>Agaricomycetidae</taxon>
        <taxon>Agaricales</taxon>
        <taxon>Agaricineae</taxon>
        <taxon>Hymenogastraceae</taxon>
        <taxon>Gymnopilus</taxon>
    </lineage>
</organism>
<protein>
    <submittedName>
        <fullName evidence="1">Uncharacterized protein</fullName>
    </submittedName>
</protein>
<proteinExistence type="predicted"/>
<dbReference type="EMBL" id="JADNYJ010000114">
    <property type="protein sequence ID" value="KAF8883639.1"/>
    <property type="molecule type" value="Genomic_DNA"/>
</dbReference>
<dbReference type="Proteomes" id="UP000724874">
    <property type="component" value="Unassembled WGS sequence"/>
</dbReference>
<reference evidence="1" key="1">
    <citation type="submission" date="2020-11" db="EMBL/GenBank/DDBJ databases">
        <authorList>
            <consortium name="DOE Joint Genome Institute"/>
            <person name="Ahrendt S."/>
            <person name="Riley R."/>
            <person name="Andreopoulos W."/>
            <person name="LaButti K."/>
            <person name="Pangilinan J."/>
            <person name="Ruiz-duenas F.J."/>
            <person name="Barrasa J.M."/>
            <person name="Sanchez-Garcia M."/>
            <person name="Camarero S."/>
            <person name="Miyauchi S."/>
            <person name="Serrano A."/>
            <person name="Linde D."/>
            <person name="Babiker R."/>
            <person name="Drula E."/>
            <person name="Ayuso-Fernandez I."/>
            <person name="Pacheco R."/>
            <person name="Padilla G."/>
            <person name="Ferreira P."/>
            <person name="Barriuso J."/>
            <person name="Kellner H."/>
            <person name="Castanera R."/>
            <person name="Alfaro M."/>
            <person name="Ramirez L."/>
            <person name="Pisabarro A.G."/>
            <person name="Kuo A."/>
            <person name="Tritt A."/>
            <person name="Lipzen A."/>
            <person name="He G."/>
            <person name="Yan M."/>
            <person name="Ng V."/>
            <person name="Cullen D."/>
            <person name="Martin F."/>
            <person name="Rosso M.-N."/>
            <person name="Henrissat B."/>
            <person name="Hibbett D."/>
            <person name="Martinez A.T."/>
            <person name="Grigoriev I.V."/>
        </authorList>
    </citation>
    <scope>NUCLEOTIDE SEQUENCE</scope>
    <source>
        <strain evidence="1">AH 44721</strain>
    </source>
</reference>